<dbReference type="EMBL" id="CAJOBA010003184">
    <property type="protein sequence ID" value="CAF3673326.1"/>
    <property type="molecule type" value="Genomic_DNA"/>
</dbReference>
<accession>A0A8S2DBM7</accession>
<gene>
    <name evidence="1" type="ORF">OVA965_LOCUS9129</name>
    <name evidence="2" type="ORF">TMI583_LOCUS9125</name>
</gene>
<evidence type="ECO:0000313" key="2">
    <source>
        <dbReference type="EMBL" id="CAF3673326.1"/>
    </source>
</evidence>
<organism evidence="1 3">
    <name type="scientific">Didymodactylos carnosus</name>
    <dbReference type="NCBI Taxonomy" id="1234261"/>
    <lineage>
        <taxon>Eukaryota</taxon>
        <taxon>Metazoa</taxon>
        <taxon>Spiralia</taxon>
        <taxon>Gnathifera</taxon>
        <taxon>Rotifera</taxon>
        <taxon>Eurotatoria</taxon>
        <taxon>Bdelloidea</taxon>
        <taxon>Philodinida</taxon>
        <taxon>Philodinidae</taxon>
        <taxon>Didymodactylos</taxon>
    </lineage>
</organism>
<dbReference type="Proteomes" id="UP000677228">
    <property type="component" value="Unassembled WGS sequence"/>
</dbReference>
<dbReference type="Proteomes" id="UP000682733">
    <property type="component" value="Unassembled WGS sequence"/>
</dbReference>
<proteinExistence type="predicted"/>
<evidence type="ECO:0000313" key="3">
    <source>
        <dbReference type="Proteomes" id="UP000677228"/>
    </source>
</evidence>
<name>A0A8S2DBM7_9BILA</name>
<comment type="caution">
    <text evidence="1">The sequence shown here is derived from an EMBL/GenBank/DDBJ whole genome shotgun (WGS) entry which is preliminary data.</text>
</comment>
<sequence length="177" mass="20547">MIQPEYLLYFISNDQEAATITFTIADKNMPITVTIRNKNGDGILKLNCFNMLTIERLRDISCRLFNEESAYYRLDDLEGCRMGEKDTLHDVDDEANEFQFQFICKASVKCSIKFQSKVIELPCYLKTPVATIKYGLFIMDNKNEYAQIDLNDLNVENVVDKKSTKLEEITTLHFKIE</sequence>
<evidence type="ECO:0000313" key="1">
    <source>
        <dbReference type="EMBL" id="CAF0891015.1"/>
    </source>
</evidence>
<dbReference type="AlphaFoldDB" id="A0A8S2DBM7"/>
<dbReference type="EMBL" id="CAJNOK010003183">
    <property type="protein sequence ID" value="CAF0891015.1"/>
    <property type="molecule type" value="Genomic_DNA"/>
</dbReference>
<protein>
    <submittedName>
        <fullName evidence="1">Uncharacterized protein</fullName>
    </submittedName>
</protein>
<reference evidence="1" key="1">
    <citation type="submission" date="2021-02" db="EMBL/GenBank/DDBJ databases">
        <authorList>
            <person name="Nowell W R."/>
        </authorList>
    </citation>
    <scope>NUCLEOTIDE SEQUENCE</scope>
</reference>